<dbReference type="Proteomes" id="UP000694044">
    <property type="component" value="Unassembled WGS sequence"/>
</dbReference>
<evidence type="ECO:0000313" key="1">
    <source>
        <dbReference type="EMBL" id="KAG7376281.1"/>
    </source>
</evidence>
<gene>
    <name evidence="1" type="ORF">PHYPSEUDO_013841</name>
</gene>
<proteinExistence type="predicted"/>
<organism evidence="1 2">
    <name type="scientific">Phytophthora pseudosyringae</name>
    <dbReference type="NCBI Taxonomy" id="221518"/>
    <lineage>
        <taxon>Eukaryota</taxon>
        <taxon>Sar</taxon>
        <taxon>Stramenopiles</taxon>
        <taxon>Oomycota</taxon>
        <taxon>Peronosporomycetes</taxon>
        <taxon>Peronosporales</taxon>
        <taxon>Peronosporaceae</taxon>
        <taxon>Phytophthora</taxon>
    </lineage>
</organism>
<evidence type="ECO:0000313" key="2">
    <source>
        <dbReference type="Proteomes" id="UP000694044"/>
    </source>
</evidence>
<sequence length="133" mass="14982">MTRRLDPEEDEVQPREQIVAAVREAAHGRLDEEMCGRDEGRAARYVSTVRYVHINTDAKMENTNAVRLTEEVEAARLKEEEDGTTTAVVTSTVVVADNSLASESPETDTAQVLLVEARRRRRIVACSTRRQNR</sequence>
<keyword evidence="2" id="KW-1185">Reference proteome</keyword>
<name>A0A8T1V5J1_9STRA</name>
<reference evidence="1" key="1">
    <citation type="submission" date="2021-02" db="EMBL/GenBank/DDBJ databases">
        <authorList>
            <person name="Palmer J.M."/>
        </authorList>
    </citation>
    <scope>NUCLEOTIDE SEQUENCE</scope>
    <source>
        <strain evidence="1">SCRP734</strain>
    </source>
</reference>
<accession>A0A8T1V5J1</accession>
<comment type="caution">
    <text evidence="1">The sequence shown here is derived from an EMBL/GenBank/DDBJ whole genome shotgun (WGS) entry which is preliminary data.</text>
</comment>
<dbReference type="EMBL" id="JAGDFM010000742">
    <property type="protein sequence ID" value="KAG7376281.1"/>
    <property type="molecule type" value="Genomic_DNA"/>
</dbReference>
<dbReference type="OrthoDB" id="6133022at2759"/>
<dbReference type="AlphaFoldDB" id="A0A8T1V5J1"/>
<protein>
    <submittedName>
        <fullName evidence="1">Uncharacterized protein</fullName>
    </submittedName>
</protein>